<dbReference type="OrthoDB" id="9809248at2"/>
<reference evidence="14 15" key="1">
    <citation type="submission" date="2019-02" db="EMBL/GenBank/DDBJ databases">
        <authorList>
            <person name="Manzano-Marin A."/>
            <person name="Manzano-Marin A."/>
        </authorList>
    </citation>
    <scope>NUCLEOTIDE SEQUENCE [LARGE SCALE GENOMIC DNA]</scope>
    <source>
        <strain evidence="14 15">BuCicuneomaculata</strain>
    </source>
</reference>
<evidence type="ECO:0000256" key="8">
    <source>
        <dbReference type="ARBA" id="ARBA00023136"/>
    </source>
</evidence>
<keyword evidence="10" id="KW-1003">Cell membrane</keyword>
<dbReference type="PROSITE" id="PS00756">
    <property type="entry name" value="SECY_2"/>
    <property type="match status" value="1"/>
</dbReference>
<evidence type="ECO:0000256" key="4">
    <source>
        <dbReference type="ARBA" id="ARBA00022692"/>
    </source>
</evidence>
<evidence type="ECO:0000256" key="10">
    <source>
        <dbReference type="HAMAP-Rule" id="MF_01465"/>
    </source>
</evidence>
<dbReference type="GO" id="GO:0043952">
    <property type="term" value="P:protein transport by the Sec complex"/>
    <property type="evidence" value="ECO:0007669"/>
    <property type="project" value="UniProtKB-UniRule"/>
</dbReference>
<dbReference type="InterPro" id="IPR023201">
    <property type="entry name" value="SecY_dom_sf"/>
</dbReference>
<keyword evidence="6 10" id="KW-1133">Transmembrane helix</keyword>
<evidence type="ECO:0000256" key="5">
    <source>
        <dbReference type="ARBA" id="ARBA00022927"/>
    </source>
</evidence>
<evidence type="ECO:0000256" key="11">
    <source>
        <dbReference type="RuleBase" id="RU000537"/>
    </source>
</evidence>
<dbReference type="HAMAP" id="MF_01465">
    <property type="entry name" value="SecY"/>
    <property type="match status" value="1"/>
</dbReference>
<keyword evidence="7 10" id="KW-0811">Translocation</keyword>
<dbReference type="GO" id="GO:0006605">
    <property type="term" value="P:protein targeting"/>
    <property type="evidence" value="ECO:0007669"/>
    <property type="project" value="UniProtKB-UniRule"/>
</dbReference>
<accession>A0A451CYG3</accession>
<dbReference type="SUPFAM" id="SSF103491">
    <property type="entry name" value="Preprotein translocase SecY subunit"/>
    <property type="match status" value="1"/>
</dbReference>
<dbReference type="EMBL" id="LR217695">
    <property type="protein sequence ID" value="VFP78303.1"/>
    <property type="molecule type" value="Genomic_DNA"/>
</dbReference>
<dbReference type="GO" id="GO:0065002">
    <property type="term" value="P:intracellular protein transmembrane transport"/>
    <property type="evidence" value="ECO:0007669"/>
    <property type="project" value="UniProtKB-UniRule"/>
</dbReference>
<evidence type="ECO:0000313" key="14">
    <source>
        <dbReference type="EMBL" id="VFP78303.1"/>
    </source>
</evidence>
<feature type="transmembrane region" description="Helical" evidence="10">
    <location>
        <begin position="142"/>
        <end position="162"/>
    </location>
</feature>
<dbReference type="PRINTS" id="PR00303">
    <property type="entry name" value="SECYTRNLCASE"/>
</dbReference>
<keyword evidence="8 10" id="KW-0472">Membrane</keyword>
<keyword evidence="3 10" id="KW-0813">Transport</keyword>
<evidence type="ECO:0000256" key="2">
    <source>
        <dbReference type="ARBA" id="ARBA00005751"/>
    </source>
</evidence>
<dbReference type="PANTHER" id="PTHR10906">
    <property type="entry name" value="SECY/SEC61-ALPHA FAMILY MEMBER"/>
    <property type="match status" value="1"/>
</dbReference>
<dbReference type="FunFam" id="1.10.3370.10:FF:000001">
    <property type="entry name" value="Preprotein translocase subunit SecY"/>
    <property type="match status" value="1"/>
</dbReference>
<name>A0A451CYG3_9GAMM</name>
<evidence type="ECO:0000256" key="7">
    <source>
        <dbReference type="ARBA" id="ARBA00023010"/>
    </source>
</evidence>
<feature type="transmembrane region" description="Helical" evidence="10">
    <location>
        <begin position="174"/>
        <end position="196"/>
    </location>
</feature>
<dbReference type="PROSITE" id="PS00755">
    <property type="entry name" value="SECY_1"/>
    <property type="match status" value="1"/>
</dbReference>
<dbReference type="NCBIfam" id="TIGR00967">
    <property type="entry name" value="3a0501s007"/>
    <property type="match status" value="1"/>
</dbReference>
<feature type="transmembrane region" description="Helical" evidence="10">
    <location>
        <begin position="262"/>
        <end position="286"/>
    </location>
</feature>
<dbReference type="RefSeq" id="WP_154027629.1">
    <property type="nucleotide sequence ID" value="NZ_LR217695.1"/>
</dbReference>
<dbReference type="InterPro" id="IPR030659">
    <property type="entry name" value="SecY_CS"/>
</dbReference>
<dbReference type="InterPro" id="IPR026593">
    <property type="entry name" value="SecY"/>
</dbReference>
<evidence type="ECO:0000256" key="6">
    <source>
        <dbReference type="ARBA" id="ARBA00022989"/>
    </source>
</evidence>
<feature type="transmembrane region" description="Helical" evidence="10">
    <location>
        <begin position="306"/>
        <end position="328"/>
    </location>
</feature>
<dbReference type="Proteomes" id="UP000294404">
    <property type="component" value="Chromosome"/>
</dbReference>
<evidence type="ECO:0000256" key="1">
    <source>
        <dbReference type="ARBA" id="ARBA00004141"/>
    </source>
</evidence>
<comment type="subcellular location">
    <subcellularLocation>
        <location evidence="10">Cell membrane</location>
        <topology evidence="10">Multi-pass membrane protein</topology>
    </subcellularLocation>
    <subcellularLocation>
        <location evidence="1 12">Membrane</location>
        <topology evidence="1 12">Multi-pass membrane protein</topology>
    </subcellularLocation>
</comment>
<feature type="transmembrane region" description="Helical" evidence="10">
    <location>
        <begin position="107"/>
        <end position="130"/>
    </location>
</feature>
<evidence type="ECO:0000256" key="12">
    <source>
        <dbReference type="RuleBase" id="RU003484"/>
    </source>
</evidence>
<feature type="transmembrane region" description="Helical" evidence="10">
    <location>
        <begin position="12"/>
        <end position="32"/>
    </location>
</feature>
<keyword evidence="4 10" id="KW-0812">Transmembrane</keyword>
<dbReference type="Gene3D" id="1.10.3370.10">
    <property type="entry name" value="SecY subunit domain"/>
    <property type="match status" value="1"/>
</dbReference>
<dbReference type="GO" id="GO:0005886">
    <property type="term" value="C:plasma membrane"/>
    <property type="evidence" value="ECO:0007669"/>
    <property type="project" value="UniProtKB-SubCell"/>
</dbReference>
<evidence type="ECO:0000256" key="9">
    <source>
        <dbReference type="ARBA" id="ARBA00039733"/>
    </source>
</evidence>
<keyword evidence="5 10" id="KW-0653">Protein transport</keyword>
<evidence type="ECO:0000256" key="13">
    <source>
        <dbReference type="RuleBase" id="RU004349"/>
    </source>
</evidence>
<proteinExistence type="inferred from homology"/>
<dbReference type="AlphaFoldDB" id="A0A451CYG3"/>
<feature type="transmembrane region" description="Helical" evidence="10">
    <location>
        <begin position="202"/>
        <end position="225"/>
    </location>
</feature>
<protein>
    <recommendedName>
        <fullName evidence="9 10">Protein translocase subunit SecY</fullName>
    </recommendedName>
</protein>
<dbReference type="PIRSF" id="PIRSF004557">
    <property type="entry name" value="SecY"/>
    <property type="match status" value="1"/>
</dbReference>
<feature type="transmembrane region" description="Helical" evidence="10">
    <location>
        <begin position="63"/>
        <end position="86"/>
    </location>
</feature>
<comment type="subunit">
    <text evidence="10">Component of the Sec protein translocase complex. Heterotrimer consisting of SecY, SecE and SecG subunits. The heterotrimers can form oligomers, although 1 heterotrimer is thought to be able to translocate proteins. Interacts with the ribosome. Interacts with SecDF, and other proteins may be involved. Interacts with SecA.</text>
</comment>
<feature type="transmembrane region" description="Helical" evidence="10">
    <location>
        <begin position="358"/>
        <end position="380"/>
    </location>
</feature>
<organism evidence="14 15">
    <name type="scientific">Buchnera aphidicola</name>
    <name type="common">Cinara cuneomaculata</name>
    <dbReference type="NCBI Taxonomy" id="1660040"/>
    <lineage>
        <taxon>Bacteria</taxon>
        <taxon>Pseudomonadati</taxon>
        <taxon>Pseudomonadota</taxon>
        <taxon>Gammaproteobacteria</taxon>
        <taxon>Enterobacterales</taxon>
        <taxon>Erwiniaceae</taxon>
        <taxon>Buchnera</taxon>
    </lineage>
</organism>
<evidence type="ECO:0000313" key="15">
    <source>
        <dbReference type="Proteomes" id="UP000294404"/>
    </source>
</evidence>
<gene>
    <name evidence="10 14" type="primary">secY</name>
    <name evidence="14" type="ORF">BUCICUMA2628_329</name>
</gene>
<sequence>MSTLYNLKKRMWFVFVAIIIFRIGSFIPIPGINIKVLEKFFIYKNSSLLTMFNMFSGGSLNRVSVFTLGVMPYISASIIIQLLTLISSRLRNLKKEGEIGNKKINQYTKYLTLLLAVIQSISIIFGLPFISGMQNIFIFTDFYFYVIAVISLVTGTIFLMWLGEFITEKGLGNGVSLIIFFGIISTLPVSVIHIFSTMHFSYLNILYIFFISLVMIFTIFIVVFIEKSQHKIIVCYARRQQGRRMHALHHSYLPLKINMAGVVPVIFASSVLLFPSIIITYCRHIFNNVYYVTKFLDFFKFNRNIYMFANVILIIFFCFFYTSIMFNVQDTATNLKKSGAFIPGIRPGIRTMQYIKKIVLKLTTIGSIYTVFICLVPDIMREWLKVPFYFGGTSLLIVVVVLMEFIIQIQTLMMSTQYKKILKKANLYLKN</sequence>
<feature type="transmembrane region" description="Helical" evidence="10">
    <location>
        <begin position="386"/>
        <end position="407"/>
    </location>
</feature>
<dbReference type="Pfam" id="PF00344">
    <property type="entry name" value="SecY"/>
    <property type="match status" value="1"/>
</dbReference>
<comment type="similarity">
    <text evidence="2 10 13">Belongs to the SecY/SEC61-alpha family.</text>
</comment>
<dbReference type="InterPro" id="IPR002208">
    <property type="entry name" value="SecY/SEC61-alpha"/>
</dbReference>
<comment type="function">
    <text evidence="10 11">The central subunit of the protein translocation channel SecYEG. Consists of two halves formed by TMs 1-5 and 6-10. These two domains form a lateral gate at the front which open onto the bilayer between TMs 2 and 7, and are clamped together by SecE at the back. The channel is closed by both a pore ring composed of hydrophobic SecY resides and a short helix (helix 2A) on the extracellular side of the membrane which forms a plug. The plug probably moves laterally to allow the channel to open. The ring and the pore may move independently.</text>
</comment>
<evidence type="ECO:0000256" key="3">
    <source>
        <dbReference type="ARBA" id="ARBA00022448"/>
    </source>
</evidence>